<dbReference type="AlphaFoldDB" id="A0A518F0A8"/>
<name>A0A518F0A8_9BACT</name>
<feature type="transmembrane region" description="Helical" evidence="1">
    <location>
        <begin position="77"/>
        <end position="95"/>
    </location>
</feature>
<dbReference type="EMBL" id="CP036434">
    <property type="protein sequence ID" value="QDV09772.1"/>
    <property type="molecule type" value="Genomic_DNA"/>
</dbReference>
<keyword evidence="1" id="KW-1133">Transmembrane helix</keyword>
<proteinExistence type="predicted"/>
<dbReference type="Gene3D" id="2.40.50.140">
    <property type="entry name" value="Nucleic acid-binding proteins"/>
    <property type="match status" value="1"/>
</dbReference>
<sequence length="205" mass="21010">MATPLLSITTSDSGSPVLLALTSALDLSSFTAGTLYFGCAVAGGAVLSIQMLLLFLGGDVADGEVDLDGDSDGVSFFSIRAVAAFLTFFGLIGMYGQQQGWSDALTAGSALGAGVGMMLVVAWLFSMQSRLHQEGNIQPAAAVGMGATVYLRIPGENSGKGKITVALQGRTSEFAAITEGPELPTGSDVTIVRMVNETTFEVAKA</sequence>
<keyword evidence="1" id="KW-0472">Membrane</keyword>
<feature type="transmembrane region" description="Helical" evidence="1">
    <location>
        <begin position="35"/>
        <end position="56"/>
    </location>
</feature>
<evidence type="ECO:0008006" key="4">
    <source>
        <dbReference type="Google" id="ProtNLM"/>
    </source>
</evidence>
<dbReference type="InterPro" id="IPR012340">
    <property type="entry name" value="NA-bd_OB-fold"/>
</dbReference>
<keyword evidence="3" id="KW-1185">Reference proteome</keyword>
<keyword evidence="1" id="KW-0812">Transmembrane</keyword>
<dbReference type="Proteomes" id="UP000320390">
    <property type="component" value="Chromosome"/>
</dbReference>
<accession>A0A518F0A8</accession>
<dbReference type="RefSeq" id="WP_145204724.1">
    <property type="nucleotide sequence ID" value="NZ_CP036434.1"/>
</dbReference>
<feature type="transmembrane region" description="Helical" evidence="1">
    <location>
        <begin position="107"/>
        <end position="125"/>
    </location>
</feature>
<evidence type="ECO:0000313" key="3">
    <source>
        <dbReference type="Proteomes" id="UP000320390"/>
    </source>
</evidence>
<evidence type="ECO:0000256" key="1">
    <source>
        <dbReference type="SAM" id="Phobius"/>
    </source>
</evidence>
<evidence type="ECO:0000313" key="2">
    <source>
        <dbReference type="EMBL" id="QDV09772.1"/>
    </source>
</evidence>
<organism evidence="2 3">
    <name type="scientific">Saltatorellus ferox</name>
    <dbReference type="NCBI Taxonomy" id="2528018"/>
    <lineage>
        <taxon>Bacteria</taxon>
        <taxon>Pseudomonadati</taxon>
        <taxon>Planctomycetota</taxon>
        <taxon>Planctomycetia</taxon>
        <taxon>Planctomycetia incertae sedis</taxon>
        <taxon>Saltatorellus</taxon>
    </lineage>
</organism>
<gene>
    <name evidence="2" type="ORF">Poly30_53320</name>
</gene>
<dbReference type="OrthoDB" id="289477at2"/>
<protein>
    <recommendedName>
        <fullName evidence="4">NfeD-like C-terminal domain-containing protein</fullName>
    </recommendedName>
</protein>
<reference evidence="2 3" key="1">
    <citation type="submission" date="2019-02" db="EMBL/GenBank/DDBJ databases">
        <title>Deep-cultivation of Planctomycetes and their phenomic and genomic characterization uncovers novel biology.</title>
        <authorList>
            <person name="Wiegand S."/>
            <person name="Jogler M."/>
            <person name="Boedeker C."/>
            <person name="Pinto D."/>
            <person name="Vollmers J."/>
            <person name="Rivas-Marin E."/>
            <person name="Kohn T."/>
            <person name="Peeters S.H."/>
            <person name="Heuer A."/>
            <person name="Rast P."/>
            <person name="Oberbeckmann S."/>
            <person name="Bunk B."/>
            <person name="Jeske O."/>
            <person name="Meyerdierks A."/>
            <person name="Storesund J.E."/>
            <person name="Kallscheuer N."/>
            <person name="Luecker S."/>
            <person name="Lage O.M."/>
            <person name="Pohl T."/>
            <person name="Merkel B.J."/>
            <person name="Hornburger P."/>
            <person name="Mueller R.-W."/>
            <person name="Bruemmer F."/>
            <person name="Labrenz M."/>
            <person name="Spormann A.M."/>
            <person name="Op den Camp H."/>
            <person name="Overmann J."/>
            <person name="Amann R."/>
            <person name="Jetten M.S.M."/>
            <person name="Mascher T."/>
            <person name="Medema M.H."/>
            <person name="Devos D.P."/>
            <person name="Kaster A.-K."/>
            <person name="Ovreas L."/>
            <person name="Rohde M."/>
            <person name="Galperin M.Y."/>
            <person name="Jogler C."/>
        </authorList>
    </citation>
    <scope>NUCLEOTIDE SEQUENCE [LARGE SCALE GENOMIC DNA]</scope>
    <source>
        <strain evidence="2 3">Poly30</strain>
    </source>
</reference>